<evidence type="ECO:0000256" key="1">
    <source>
        <dbReference type="SAM" id="MobiDB-lite"/>
    </source>
</evidence>
<sequence>MVQTIPFIRLKRNFGANTLNIHKCPVRKQMKLIFDIKSTPQKSIRERIVRKGMQIKKEPNTHMAAENTPEAERKNFF</sequence>
<dbReference type="EMBL" id="SNRW01000377">
    <property type="protein sequence ID" value="KAA6401518.1"/>
    <property type="molecule type" value="Genomic_DNA"/>
</dbReference>
<comment type="caution">
    <text evidence="2">The sequence shown here is derived from an EMBL/GenBank/DDBJ whole genome shotgun (WGS) entry which is preliminary data.</text>
</comment>
<reference evidence="2 3" key="1">
    <citation type="submission" date="2019-03" db="EMBL/GenBank/DDBJ databases">
        <title>Single cell metagenomics reveals metabolic interactions within the superorganism composed of flagellate Streblomastix strix and complex community of Bacteroidetes bacteria on its surface.</title>
        <authorList>
            <person name="Treitli S.C."/>
            <person name="Kolisko M."/>
            <person name="Husnik F."/>
            <person name="Keeling P."/>
            <person name="Hampl V."/>
        </authorList>
    </citation>
    <scope>NUCLEOTIDE SEQUENCE [LARGE SCALE GENOMIC DNA]</scope>
    <source>
        <strain evidence="2">ST1C</strain>
    </source>
</reference>
<dbReference type="AlphaFoldDB" id="A0A5J4X2U1"/>
<feature type="region of interest" description="Disordered" evidence="1">
    <location>
        <begin position="57"/>
        <end position="77"/>
    </location>
</feature>
<name>A0A5J4X2U1_9EUKA</name>
<organism evidence="2 3">
    <name type="scientific">Streblomastix strix</name>
    <dbReference type="NCBI Taxonomy" id="222440"/>
    <lineage>
        <taxon>Eukaryota</taxon>
        <taxon>Metamonada</taxon>
        <taxon>Preaxostyla</taxon>
        <taxon>Oxymonadida</taxon>
        <taxon>Streblomastigidae</taxon>
        <taxon>Streblomastix</taxon>
    </lineage>
</organism>
<dbReference type="Proteomes" id="UP000324800">
    <property type="component" value="Unassembled WGS sequence"/>
</dbReference>
<evidence type="ECO:0000313" key="2">
    <source>
        <dbReference type="EMBL" id="KAA6401518.1"/>
    </source>
</evidence>
<proteinExistence type="predicted"/>
<gene>
    <name evidence="2" type="ORF">EZS28_002957</name>
</gene>
<accession>A0A5J4X2U1</accession>
<protein>
    <submittedName>
        <fullName evidence="2">Uncharacterized protein</fullName>
    </submittedName>
</protein>
<evidence type="ECO:0000313" key="3">
    <source>
        <dbReference type="Proteomes" id="UP000324800"/>
    </source>
</evidence>